<gene>
    <name evidence="3" type="ORF">Q9315_22520</name>
</gene>
<proteinExistence type="predicted"/>
<geneLocation type="plasmid" evidence="3 4">
    <name>unnamed1</name>
</geneLocation>
<protein>
    <submittedName>
        <fullName evidence="3">DJ-1/PfpI family protein</fullName>
    </submittedName>
</protein>
<reference evidence="3 4" key="1">
    <citation type="submission" date="2023-08" db="EMBL/GenBank/DDBJ databases">
        <title>Pathogen: clinical or host-associated sample.</title>
        <authorList>
            <person name="Hergert J."/>
            <person name="Casey R."/>
            <person name="Wagner J."/>
            <person name="Young E.L."/>
            <person name="Oakeson K.F."/>
        </authorList>
    </citation>
    <scope>NUCLEOTIDE SEQUENCE [LARGE SCALE GENOMIC DNA]</scope>
    <source>
        <strain evidence="3 4">UPHL-collab-2</strain>
        <plasmid evidence="3 4">unnamed1</plasmid>
    </source>
</reference>
<accession>A0ABY9K8S4</accession>
<dbReference type="RefSeq" id="WP_306161347.1">
    <property type="nucleotide sequence ID" value="NZ_CP132315.1"/>
</dbReference>
<dbReference type="InterPro" id="IPR002818">
    <property type="entry name" value="DJ-1/PfpI"/>
</dbReference>
<dbReference type="Pfam" id="PF01965">
    <property type="entry name" value="DJ-1_PfpI"/>
    <property type="match status" value="1"/>
</dbReference>
<feature type="domain" description="DJ-1/PfpI" evidence="2">
    <location>
        <begin position="41"/>
        <end position="165"/>
    </location>
</feature>
<evidence type="ECO:0000313" key="4">
    <source>
        <dbReference type="Proteomes" id="UP001225788"/>
    </source>
</evidence>
<dbReference type="InterPro" id="IPR052158">
    <property type="entry name" value="INH-QAR"/>
</dbReference>
<keyword evidence="3" id="KW-0614">Plasmid</keyword>
<dbReference type="PANTHER" id="PTHR43130">
    <property type="entry name" value="ARAC-FAMILY TRANSCRIPTIONAL REGULATOR"/>
    <property type="match status" value="1"/>
</dbReference>
<dbReference type="SUPFAM" id="SSF52317">
    <property type="entry name" value="Class I glutamine amidotransferase-like"/>
    <property type="match status" value="1"/>
</dbReference>
<feature type="chain" id="PRO_5045348038" evidence="1">
    <location>
        <begin position="20"/>
        <end position="179"/>
    </location>
</feature>
<dbReference type="EMBL" id="CP132315">
    <property type="protein sequence ID" value="WLS04957.1"/>
    <property type="molecule type" value="Genomic_DNA"/>
</dbReference>
<evidence type="ECO:0000259" key="2">
    <source>
        <dbReference type="Pfam" id="PF01965"/>
    </source>
</evidence>
<dbReference type="InterPro" id="IPR029062">
    <property type="entry name" value="Class_I_gatase-like"/>
</dbReference>
<dbReference type="Gene3D" id="3.40.50.880">
    <property type="match status" value="1"/>
</dbReference>
<dbReference type="Proteomes" id="UP001225788">
    <property type="component" value="Plasmid unnamed1"/>
</dbReference>
<keyword evidence="1" id="KW-0732">Signal</keyword>
<organism evidence="3 4">
    <name type="scientific">Shinella oryzae</name>
    <dbReference type="NCBI Taxonomy" id="2871820"/>
    <lineage>
        <taxon>Bacteria</taxon>
        <taxon>Pseudomonadati</taxon>
        <taxon>Pseudomonadota</taxon>
        <taxon>Alphaproteobacteria</taxon>
        <taxon>Hyphomicrobiales</taxon>
        <taxon>Rhizobiaceae</taxon>
        <taxon>Shinella</taxon>
    </lineage>
</organism>
<keyword evidence="4" id="KW-1185">Reference proteome</keyword>
<evidence type="ECO:0000256" key="1">
    <source>
        <dbReference type="SAM" id="SignalP"/>
    </source>
</evidence>
<feature type="signal peptide" evidence="1">
    <location>
        <begin position="1"/>
        <end position="19"/>
    </location>
</feature>
<evidence type="ECO:0000313" key="3">
    <source>
        <dbReference type="EMBL" id="WLS04957.1"/>
    </source>
</evidence>
<sequence>MRLRKAFFLLLLLLRPAWATTDLAQISLPTVKSDRSRPLIAILADDAGTETTDLIVPFGVLKAANVADVVIVSTKAGMIRLMPALVVEPDMTIEAFDGIYPEGADIVIVPAMHDSKNESVINWVRQQARKRAFIAAICEGAWIVARAGVLDGRNATTHWYALDDIARQFPKTRWIRNKR</sequence>
<dbReference type="PANTHER" id="PTHR43130:SF3">
    <property type="entry name" value="HTH-TYPE TRANSCRIPTIONAL REGULATOR RV1931C"/>
    <property type="match status" value="1"/>
</dbReference>
<name>A0ABY9K8S4_9HYPH</name>